<sequence>MNAAWSAILSLLAITAGMVYLVLRTDGEYERGKSAAPTHTLRAVGWTHEAPDYPVTVAHAHRIMQQHRACDRADCLRKHTAYQVLVEAGHIKPDSGRNP</sequence>
<dbReference type="Proteomes" id="UP000255355">
    <property type="component" value="Unassembled WGS sequence"/>
</dbReference>
<keyword evidence="1" id="KW-0472">Membrane</keyword>
<evidence type="ECO:0000313" key="2">
    <source>
        <dbReference type="EMBL" id="RDI55460.1"/>
    </source>
</evidence>
<gene>
    <name evidence="2" type="ORF">DFR68_101293</name>
</gene>
<proteinExistence type="predicted"/>
<dbReference type="STRING" id="1210089.GCA_001613165_04581"/>
<evidence type="ECO:0000313" key="3">
    <source>
        <dbReference type="Proteomes" id="UP000255355"/>
    </source>
</evidence>
<reference evidence="2 3" key="1">
    <citation type="submission" date="2018-07" db="EMBL/GenBank/DDBJ databases">
        <title>Genomic Encyclopedia of Type Strains, Phase IV (KMG-IV): sequencing the most valuable type-strain genomes for metagenomic binning, comparative biology and taxonomic classification.</title>
        <authorList>
            <person name="Goeker M."/>
        </authorList>
    </citation>
    <scope>NUCLEOTIDE SEQUENCE [LARGE SCALE GENOMIC DNA]</scope>
    <source>
        <strain evidence="2 3">DSM 44952</strain>
    </source>
</reference>
<organism evidence="2 3">
    <name type="scientific">Nocardia mexicana</name>
    <dbReference type="NCBI Taxonomy" id="279262"/>
    <lineage>
        <taxon>Bacteria</taxon>
        <taxon>Bacillati</taxon>
        <taxon>Actinomycetota</taxon>
        <taxon>Actinomycetes</taxon>
        <taxon>Mycobacteriales</taxon>
        <taxon>Nocardiaceae</taxon>
        <taxon>Nocardia</taxon>
    </lineage>
</organism>
<keyword evidence="1" id="KW-0812">Transmembrane</keyword>
<protein>
    <submittedName>
        <fullName evidence="2">Uncharacterized protein</fullName>
    </submittedName>
</protein>
<dbReference type="EMBL" id="QQAZ01000001">
    <property type="protein sequence ID" value="RDI55460.1"/>
    <property type="molecule type" value="Genomic_DNA"/>
</dbReference>
<accession>A0A370HFG1</accession>
<comment type="caution">
    <text evidence="2">The sequence shown here is derived from an EMBL/GenBank/DDBJ whole genome shotgun (WGS) entry which is preliminary data.</text>
</comment>
<evidence type="ECO:0000256" key="1">
    <source>
        <dbReference type="SAM" id="Phobius"/>
    </source>
</evidence>
<dbReference type="AlphaFoldDB" id="A0A370HFG1"/>
<name>A0A370HFG1_9NOCA</name>
<keyword evidence="1" id="KW-1133">Transmembrane helix</keyword>
<keyword evidence="3" id="KW-1185">Reference proteome</keyword>
<dbReference type="OrthoDB" id="4571225at2"/>
<feature type="transmembrane region" description="Helical" evidence="1">
    <location>
        <begin position="6"/>
        <end position="23"/>
    </location>
</feature>